<feature type="compositionally biased region" description="Polar residues" evidence="1">
    <location>
        <begin position="255"/>
        <end position="266"/>
    </location>
</feature>
<keyword evidence="2" id="KW-1133">Transmembrane helix</keyword>
<feature type="region of interest" description="Disordered" evidence="1">
    <location>
        <begin position="100"/>
        <end position="364"/>
    </location>
</feature>
<dbReference type="RefSeq" id="XP_033534912.1">
    <property type="nucleotide sequence ID" value="XM_033679274.1"/>
</dbReference>
<evidence type="ECO:0000256" key="1">
    <source>
        <dbReference type="SAM" id="MobiDB-lite"/>
    </source>
</evidence>
<reference evidence="4 6" key="1">
    <citation type="submission" date="2020-01" db="EMBL/GenBank/DDBJ databases">
        <authorList>
            <consortium name="DOE Joint Genome Institute"/>
            <person name="Haridas S."/>
            <person name="Albert R."/>
            <person name="Binder M."/>
            <person name="Bloem J."/>
            <person name="Labutti K."/>
            <person name="Salamov A."/>
            <person name="Andreopoulos B."/>
            <person name="Baker S.E."/>
            <person name="Barry K."/>
            <person name="Bills G."/>
            <person name="Bluhm B.H."/>
            <person name="Cannon C."/>
            <person name="Castanera R."/>
            <person name="Culley D.E."/>
            <person name="Daum C."/>
            <person name="Ezra D."/>
            <person name="Gonzalez J.B."/>
            <person name="Henrissat B."/>
            <person name="Kuo A."/>
            <person name="Liang C."/>
            <person name="Lipzen A."/>
            <person name="Lutzoni F."/>
            <person name="Magnuson J."/>
            <person name="Mondo S."/>
            <person name="Nolan M."/>
            <person name="Ohm R."/>
            <person name="Pangilinan J."/>
            <person name="Park H.-J."/>
            <person name="Ramirez L."/>
            <person name="Alfaro M."/>
            <person name="Sun H."/>
            <person name="Tritt A."/>
            <person name="Yoshinaga Y."/>
            <person name="Zwiers L.-H."/>
            <person name="Turgeon B.G."/>
            <person name="Goodwin S.B."/>
            <person name="Spatafora J.W."/>
            <person name="Crous P.W."/>
            <person name="Grigoriev I.V."/>
        </authorList>
    </citation>
    <scope>NUCLEOTIDE SEQUENCE</scope>
    <source>
        <strain evidence="4 6">CBS 781.70</strain>
    </source>
</reference>
<feature type="region of interest" description="Disordered" evidence="1">
    <location>
        <begin position="402"/>
        <end position="426"/>
    </location>
</feature>
<feature type="transmembrane region" description="Helical" evidence="2">
    <location>
        <begin position="636"/>
        <end position="655"/>
    </location>
</feature>
<feature type="compositionally biased region" description="Polar residues" evidence="1">
    <location>
        <begin position="295"/>
        <end position="305"/>
    </location>
</feature>
<dbReference type="Proteomes" id="UP000504638">
    <property type="component" value="Unplaced"/>
</dbReference>
<dbReference type="EMBL" id="ML975155">
    <property type="protein sequence ID" value="KAF1813281.1"/>
    <property type="molecule type" value="Genomic_DNA"/>
</dbReference>
<evidence type="ECO:0000259" key="3">
    <source>
        <dbReference type="Pfam" id="PF10544"/>
    </source>
</evidence>
<feature type="compositionally biased region" description="Polar residues" evidence="1">
    <location>
        <begin position="129"/>
        <end position="156"/>
    </location>
</feature>
<reference evidence="6" key="2">
    <citation type="submission" date="2020-04" db="EMBL/GenBank/DDBJ databases">
        <authorList>
            <consortium name="NCBI Genome Project"/>
        </authorList>
    </citation>
    <scope>NUCLEOTIDE SEQUENCE</scope>
    <source>
        <strain evidence="6">CBS 781.70</strain>
    </source>
</reference>
<reference evidence="6" key="3">
    <citation type="submission" date="2025-04" db="UniProtKB">
        <authorList>
            <consortium name="RefSeq"/>
        </authorList>
    </citation>
    <scope>IDENTIFICATION</scope>
    <source>
        <strain evidence="6">CBS 781.70</strain>
    </source>
</reference>
<evidence type="ECO:0000313" key="6">
    <source>
        <dbReference type="RefSeq" id="XP_033534912.1"/>
    </source>
</evidence>
<dbReference type="AlphaFoldDB" id="A0A6G1G5Q9"/>
<keyword evidence="2" id="KW-0812">Transmembrane</keyword>
<gene>
    <name evidence="4 6" type="ORF">P152DRAFT_457649</name>
</gene>
<protein>
    <recommendedName>
        <fullName evidence="3">Bacteriophage T5 Orf172 DNA-binding domain-containing protein</fullName>
    </recommendedName>
</protein>
<keyword evidence="5" id="KW-1185">Reference proteome</keyword>
<name>A0A6G1G5Q9_9PEZI</name>
<sequence>MEYKILSFGETLLEIHETHAGHLDGLTCIAPTKNGPRCSSNLMKRSKIRSSIRNLLCTIQRPTHDFREQLLSIVLCGRHTRTQTPAMKILGVWGLNDREEPDDDNDCSGDNGDAPTDDDTQSDPFKIGTTLQQSPHSRTPSFKTPPSSPVRSLSFAQSPPTSLSTPRRQSTPRRESTPRRQSTPRRRSILRGQSPPTSPSTQNPSSSTQLPSEHDGASSKRRYYRPPLNRQNSPVSAITGRRISHPIPSSPPRSANGSNSPKASTTPARRPPVRGRRPHSQGADEVYGGYRTMPSGMQLNGSVSMPETPLSPSPRSGAHSSTGKWMRSHGGSEEVYETSEIPGAIQLDGTASTTEIPLTPSPDSRVHHDMWRGFLLPIFRLINNLPARAGISSPNVVHPLNTPAGEGVASNQPSPRPKPPIEPGRIDDEIRKRLLTGPRSHPNIIHDDGTVYIWKHKMENPPLVKIGCTTGTTSSRRPCERDAYELKAGTKLWIKGLYMLAEQLCFKELADRQETPVRCGICSISHKEYYRVSAEHAERVRLRWLRWLREEPYDEDGYLKPFWDERLLKLELNLTRPDSLEARYERWTWFTNPWLWDEFCWRNELQISLLLQNWIPLLGVISLAVVIAVLNSSLGFWPTCVVVGLLVLFMSWIWWTSIARVHKVPKNRARKRKKS</sequence>
<dbReference type="InterPro" id="IPR018306">
    <property type="entry name" value="Phage_T5_Orf172_DNA-bd"/>
</dbReference>
<organism evidence="4">
    <name type="scientific">Eremomyces bilateralis CBS 781.70</name>
    <dbReference type="NCBI Taxonomy" id="1392243"/>
    <lineage>
        <taxon>Eukaryota</taxon>
        <taxon>Fungi</taxon>
        <taxon>Dikarya</taxon>
        <taxon>Ascomycota</taxon>
        <taxon>Pezizomycotina</taxon>
        <taxon>Dothideomycetes</taxon>
        <taxon>Dothideomycetes incertae sedis</taxon>
        <taxon>Eremomycetales</taxon>
        <taxon>Eremomycetaceae</taxon>
        <taxon>Eremomyces</taxon>
    </lineage>
</organism>
<feature type="compositionally biased region" description="Low complexity" evidence="1">
    <location>
        <begin position="157"/>
        <end position="169"/>
    </location>
</feature>
<feature type="compositionally biased region" description="Low complexity" evidence="1">
    <location>
        <begin position="193"/>
        <end position="211"/>
    </location>
</feature>
<proteinExistence type="predicted"/>
<evidence type="ECO:0000313" key="5">
    <source>
        <dbReference type="Proteomes" id="UP000504638"/>
    </source>
</evidence>
<evidence type="ECO:0000256" key="2">
    <source>
        <dbReference type="SAM" id="Phobius"/>
    </source>
</evidence>
<dbReference type="Pfam" id="PF10544">
    <property type="entry name" value="T5orf172"/>
    <property type="match status" value="1"/>
</dbReference>
<dbReference type="GeneID" id="54419844"/>
<evidence type="ECO:0000313" key="4">
    <source>
        <dbReference type="EMBL" id="KAF1813281.1"/>
    </source>
</evidence>
<accession>A0A6G1G5Q9</accession>
<feature type="domain" description="Bacteriophage T5 Orf172 DNA-binding" evidence="3">
    <location>
        <begin position="449"/>
        <end position="544"/>
    </location>
</feature>
<dbReference type="OrthoDB" id="3511049at2759"/>
<keyword evidence="2" id="KW-0472">Membrane</keyword>